<evidence type="ECO:0000313" key="2">
    <source>
        <dbReference type="Proteomes" id="UP000294692"/>
    </source>
</evidence>
<feature type="non-terminal residue" evidence="1">
    <location>
        <position position="224"/>
    </location>
</feature>
<evidence type="ECO:0000313" key="1">
    <source>
        <dbReference type="EMBL" id="TCU93957.1"/>
    </source>
</evidence>
<proteinExistence type="predicted"/>
<organism evidence="1 2">
    <name type="scientific">Paracandidimonas soli</name>
    <dbReference type="NCBI Taxonomy" id="1917182"/>
    <lineage>
        <taxon>Bacteria</taxon>
        <taxon>Pseudomonadati</taxon>
        <taxon>Pseudomonadota</taxon>
        <taxon>Betaproteobacteria</taxon>
        <taxon>Burkholderiales</taxon>
        <taxon>Alcaligenaceae</taxon>
        <taxon>Paracandidimonas</taxon>
    </lineage>
</organism>
<name>A0A4R3UTA1_9BURK</name>
<accession>A0A4R3UTA1</accession>
<dbReference type="AlphaFoldDB" id="A0A4R3UTA1"/>
<protein>
    <submittedName>
        <fullName evidence="1">Uncharacterized protein</fullName>
    </submittedName>
</protein>
<reference evidence="1 2" key="1">
    <citation type="submission" date="2019-03" db="EMBL/GenBank/DDBJ databases">
        <title>Genomic Encyclopedia of Type Strains, Phase IV (KMG-IV): sequencing the most valuable type-strain genomes for metagenomic binning, comparative biology and taxonomic classification.</title>
        <authorList>
            <person name="Goeker M."/>
        </authorList>
    </citation>
    <scope>NUCLEOTIDE SEQUENCE [LARGE SCALE GENOMIC DNA]</scope>
    <source>
        <strain evidence="1 2">DSM 100048</strain>
    </source>
</reference>
<sequence>MDFPKSVPGVGLVGGRFVNEDAATGQLGSLIPAEWGNSLMDELFAVFVAAGIEPEESDTTQLLQAIRGVSLPIYPSAPAMNVGPIVYALDRQQILHWQTIGSFTGYASPEVGKFTWGTSIAARPYEENAIGQTIDRTLPKYAALVAWAEVNGHMQTSGAWVKGAFHFASLGGNSVRMPDLRDQFIRATGTDVDTANARQLGSAQKDAMERIYGQVGGVLRSNAA</sequence>
<gene>
    <name evidence="1" type="ORF">EV686_110125</name>
</gene>
<dbReference type="EMBL" id="SMBX01000010">
    <property type="protein sequence ID" value="TCU93957.1"/>
    <property type="molecule type" value="Genomic_DNA"/>
</dbReference>
<comment type="caution">
    <text evidence="1">The sequence shown here is derived from an EMBL/GenBank/DDBJ whole genome shotgun (WGS) entry which is preliminary data.</text>
</comment>
<keyword evidence="2" id="KW-1185">Reference proteome</keyword>
<dbReference type="Proteomes" id="UP000294692">
    <property type="component" value="Unassembled WGS sequence"/>
</dbReference>